<dbReference type="GO" id="GO:0006013">
    <property type="term" value="P:mannose metabolic process"/>
    <property type="evidence" value="ECO:0007669"/>
    <property type="project" value="InterPro"/>
</dbReference>
<evidence type="ECO:0000313" key="6">
    <source>
        <dbReference type="EMBL" id="GAK55400.1"/>
    </source>
</evidence>
<evidence type="ECO:0000256" key="2">
    <source>
        <dbReference type="ARBA" id="ARBA00022723"/>
    </source>
</evidence>
<sequence length="911" mass="103260">MKKPYEIHVISHTHWDREWYLTFQQFRLKLVELVDGLLEILETNPEFIHFNFDGQTIVLEDYLEIKPQNKERLKQYIQAGKLAVGPWYILPDEFLVSAEATIRNLILGHRLAAEFGKVMKVGYIPDPFGHISQMPQILRGFGIDNIILWRGFGGEADQTSSEYYWDAPDGSRVLFVHLPNVGYSETLHFPNATKQAAVLITRLKEAYQQRATTPYLSIFTGSDHIKPQAELPQILKQVNAQLDDAVVMQSSLTEYIAKLRASVPDDLQVMRGEFRGGLKHTYLLTGVLSTRMYLKQENEKAQTLLEKWAEPFAAMVWMLGVKKPDFCQKPGFSTYPQEFLWQSWKYLLQNHPHDSICGCSLDAVHEQMMTRFAWSEEIAEELTQNSLNAIAAQIDTSDTPSTVQHLVVYNPLGWTRDEVAHATIDFLTPEQTSSVEFLPYIPKSPYTEEVKGFIIRDEQGREIPYQLIKKQICQKVLPSPDLTTFPILLQVVQFEILLHAQNIPPCGYAAYQVIPQKTLKTYSAGVQQLPYGMENEYLRVNIQPNGSLLITDKSTDKVYPDCHVFEDSGDVGDEYNYSYPLRDRIVSSIGCPANIELVEQGPLRITYKVSQRLTVPKCAEPDRQGRSQETVEIPISLCISLSVGAKRVDITTELENTARDHRLRVLFPSGIHSDYSHAEGQFDVVQRPIQLPDPNDYQIEKPSPTYPQQSFVDVNDGEVGLAVINKGLPEYEVKDDARRTIALTLLRGVDQISRGDLLTRPGGNAGWPCQTPGGQCLRKHTFYYALAPHRGTWQTGLVHREAHQHNVPCRVVQTDSHQGNLSRKMSFIEISPASLIISAIKKAETHDALIIRCYNASNEATTGEIRLYQPIKSAALTNLNEDILEAVTPNSEHTVAFQVRPWEVKTLSLEM</sequence>
<dbReference type="STRING" id="1499967.U27_02233"/>
<dbReference type="SUPFAM" id="SSF88713">
    <property type="entry name" value="Glycoside hydrolase/deacetylase"/>
    <property type="match status" value="1"/>
</dbReference>
<feature type="domain" description="Glycoside hydrolase family 38 central" evidence="5">
    <location>
        <begin position="282"/>
        <end position="372"/>
    </location>
</feature>
<accession>A0A0S6W6Y9</accession>
<evidence type="ECO:0000313" key="7">
    <source>
        <dbReference type="Proteomes" id="UP000030661"/>
    </source>
</evidence>
<proteinExistence type="inferred from homology"/>
<dbReference type="InterPro" id="IPR011682">
    <property type="entry name" value="Glyco_hydro_38_C"/>
</dbReference>
<dbReference type="InterPro" id="IPR000602">
    <property type="entry name" value="Glyco_hydro_38_N"/>
</dbReference>
<dbReference type="eggNOG" id="COG0383">
    <property type="taxonomic scope" value="Bacteria"/>
</dbReference>
<dbReference type="InterPro" id="IPR037094">
    <property type="entry name" value="Glyco_hydro_38_cen_sf"/>
</dbReference>
<dbReference type="GO" id="GO:0009313">
    <property type="term" value="P:oligosaccharide catabolic process"/>
    <property type="evidence" value="ECO:0007669"/>
    <property type="project" value="TreeGrafter"/>
</dbReference>
<dbReference type="CDD" id="cd10814">
    <property type="entry name" value="GH38N_AMII_SpGH38_like"/>
    <property type="match status" value="1"/>
</dbReference>
<evidence type="ECO:0000259" key="5">
    <source>
        <dbReference type="SMART" id="SM00872"/>
    </source>
</evidence>
<dbReference type="PANTHER" id="PTHR46017">
    <property type="entry name" value="ALPHA-MANNOSIDASE 2C1"/>
    <property type="match status" value="1"/>
</dbReference>
<evidence type="ECO:0000256" key="3">
    <source>
        <dbReference type="ARBA" id="ARBA00022801"/>
    </source>
</evidence>
<dbReference type="Pfam" id="PF17677">
    <property type="entry name" value="Glyco_hydro38C2"/>
    <property type="match status" value="1"/>
</dbReference>
<dbReference type="InterPro" id="IPR027291">
    <property type="entry name" value="Glyco_hydro_38_N_sf"/>
</dbReference>
<dbReference type="GO" id="GO:0004559">
    <property type="term" value="F:alpha-mannosidase activity"/>
    <property type="evidence" value="ECO:0007669"/>
    <property type="project" value="InterPro"/>
</dbReference>
<dbReference type="InterPro" id="IPR011013">
    <property type="entry name" value="Gal_mutarotase_sf_dom"/>
</dbReference>
<organism evidence="6">
    <name type="scientific">Vecturithrix granuli</name>
    <dbReference type="NCBI Taxonomy" id="1499967"/>
    <lineage>
        <taxon>Bacteria</taxon>
        <taxon>Candidatus Moduliflexota</taxon>
        <taxon>Candidatus Vecturitrichia</taxon>
        <taxon>Candidatus Vecturitrichales</taxon>
        <taxon>Candidatus Vecturitrichaceae</taxon>
        <taxon>Candidatus Vecturithrix</taxon>
    </lineage>
</organism>
<reference evidence="6" key="1">
    <citation type="journal article" date="2015" name="PeerJ">
        <title>First genomic representation of candidate bacterial phylum KSB3 points to enhanced environmental sensing as a trigger of wastewater bulking.</title>
        <authorList>
            <person name="Sekiguchi Y."/>
            <person name="Ohashi A."/>
            <person name="Parks D.H."/>
            <person name="Yamauchi T."/>
            <person name="Tyson G.W."/>
            <person name="Hugenholtz P."/>
        </authorList>
    </citation>
    <scope>NUCLEOTIDE SEQUENCE [LARGE SCALE GENOMIC DNA]</scope>
</reference>
<dbReference type="AlphaFoldDB" id="A0A0S6W6Y9"/>
<dbReference type="InterPro" id="IPR015341">
    <property type="entry name" value="Glyco_hydro_38_cen"/>
</dbReference>
<dbReference type="SUPFAM" id="SSF74650">
    <property type="entry name" value="Galactose mutarotase-like"/>
    <property type="match status" value="1"/>
</dbReference>
<dbReference type="Proteomes" id="UP000030661">
    <property type="component" value="Unassembled WGS sequence"/>
</dbReference>
<dbReference type="Gene3D" id="2.70.98.30">
    <property type="entry name" value="Golgi alpha-mannosidase II, domain 4"/>
    <property type="match status" value="1"/>
</dbReference>
<evidence type="ECO:0000256" key="1">
    <source>
        <dbReference type="ARBA" id="ARBA00009792"/>
    </source>
</evidence>
<dbReference type="Gene3D" id="2.60.40.2220">
    <property type="match status" value="1"/>
</dbReference>
<gene>
    <name evidence="6" type="ORF">U27_02233</name>
</gene>
<dbReference type="InterPro" id="IPR011330">
    <property type="entry name" value="Glyco_hydro/deAcase_b/a-brl"/>
</dbReference>
<evidence type="ECO:0000256" key="4">
    <source>
        <dbReference type="ARBA" id="ARBA00023295"/>
    </source>
</evidence>
<dbReference type="GO" id="GO:0030246">
    <property type="term" value="F:carbohydrate binding"/>
    <property type="evidence" value="ECO:0007669"/>
    <property type="project" value="InterPro"/>
</dbReference>
<dbReference type="PANTHER" id="PTHR46017:SF2">
    <property type="entry name" value="MANNOSYLGLYCERATE HYDROLASE"/>
    <property type="match status" value="1"/>
</dbReference>
<keyword evidence="2" id="KW-0479">Metal-binding</keyword>
<dbReference type="HOGENOM" id="CLU_003442_2_1_0"/>
<keyword evidence="7" id="KW-1185">Reference proteome</keyword>
<keyword evidence="4" id="KW-0326">Glycosidase</keyword>
<dbReference type="Pfam" id="PF01074">
    <property type="entry name" value="Glyco_hydro_38N"/>
    <property type="match status" value="1"/>
</dbReference>
<name>A0A0S6W6Y9_VECG1</name>
<dbReference type="SMART" id="SM00872">
    <property type="entry name" value="Alpha-mann_mid"/>
    <property type="match status" value="1"/>
</dbReference>
<dbReference type="Gene3D" id="3.20.110.10">
    <property type="entry name" value="Glycoside hydrolase 38, N terminal domain"/>
    <property type="match status" value="1"/>
</dbReference>
<dbReference type="Gene3D" id="2.60.40.2210">
    <property type="match status" value="1"/>
</dbReference>
<dbReference type="Gene3D" id="1.20.1270.50">
    <property type="entry name" value="Glycoside hydrolase family 38, central domain"/>
    <property type="match status" value="1"/>
</dbReference>
<comment type="similarity">
    <text evidence="1">Belongs to the glycosyl hydrolase 38 family.</text>
</comment>
<dbReference type="InterPro" id="IPR028995">
    <property type="entry name" value="Glyco_hydro_57/38_cen_sf"/>
</dbReference>
<dbReference type="GO" id="GO:0046872">
    <property type="term" value="F:metal ion binding"/>
    <property type="evidence" value="ECO:0007669"/>
    <property type="project" value="UniProtKB-KW"/>
</dbReference>
<dbReference type="Pfam" id="PF07748">
    <property type="entry name" value="Glyco_hydro_38C"/>
    <property type="match status" value="1"/>
</dbReference>
<dbReference type="InterPro" id="IPR041147">
    <property type="entry name" value="GH38_C"/>
</dbReference>
<dbReference type="SUPFAM" id="SSF88688">
    <property type="entry name" value="Families 57/38 glycoside transferase middle domain"/>
    <property type="match status" value="1"/>
</dbReference>
<protein>
    <submittedName>
        <fullName evidence="6">Glycosyl hydrolase, family 38</fullName>
    </submittedName>
</protein>
<dbReference type="EMBL" id="DF820463">
    <property type="protein sequence ID" value="GAK55400.1"/>
    <property type="molecule type" value="Genomic_DNA"/>
</dbReference>
<keyword evidence="3 6" id="KW-0378">Hydrolase</keyword>
<dbReference type="Pfam" id="PF09261">
    <property type="entry name" value="Alpha-mann_mid"/>
    <property type="match status" value="1"/>
</dbReference>